<keyword evidence="1" id="KW-1133">Transmembrane helix</keyword>
<feature type="transmembrane region" description="Helical" evidence="1">
    <location>
        <begin position="15"/>
        <end position="36"/>
    </location>
</feature>
<dbReference type="EMBL" id="BAABDG010000002">
    <property type="protein sequence ID" value="GAA3889953.1"/>
    <property type="molecule type" value="Genomic_DNA"/>
</dbReference>
<evidence type="ECO:0000256" key="1">
    <source>
        <dbReference type="SAM" id="Phobius"/>
    </source>
</evidence>
<keyword evidence="1" id="KW-0472">Membrane</keyword>
<sequence length="64" mass="7080">MIDKSDGWVGIGVKTFIFILCMIGYVLVIGYLGLFVTDKICESADNFSKLCRLVDISEPHIPKG</sequence>
<reference evidence="3" key="1">
    <citation type="journal article" date="2019" name="Int. J. Syst. Evol. Microbiol.">
        <title>The Global Catalogue of Microorganisms (GCM) 10K type strain sequencing project: providing services to taxonomists for standard genome sequencing and annotation.</title>
        <authorList>
            <consortium name="The Broad Institute Genomics Platform"/>
            <consortium name="The Broad Institute Genome Sequencing Center for Infectious Disease"/>
            <person name="Wu L."/>
            <person name="Ma J."/>
        </authorList>
    </citation>
    <scope>NUCLEOTIDE SEQUENCE [LARGE SCALE GENOMIC DNA]</scope>
    <source>
        <strain evidence="3">JCM 17201</strain>
    </source>
</reference>
<dbReference type="RefSeq" id="WP_279027089.1">
    <property type="nucleotide sequence ID" value="NZ_BAABDG010000002.1"/>
</dbReference>
<protein>
    <submittedName>
        <fullName evidence="2">Uncharacterized protein</fullName>
    </submittedName>
</protein>
<evidence type="ECO:0000313" key="3">
    <source>
        <dbReference type="Proteomes" id="UP001499994"/>
    </source>
</evidence>
<keyword evidence="1" id="KW-0812">Transmembrane</keyword>
<comment type="caution">
    <text evidence="2">The sequence shown here is derived from an EMBL/GenBank/DDBJ whole genome shotgun (WGS) entry which is preliminary data.</text>
</comment>
<gene>
    <name evidence="2" type="ORF">GCM10022405_14200</name>
</gene>
<accession>A0ABP7KWR3</accession>
<name>A0ABP7KWR3_9GAMM</name>
<dbReference type="Proteomes" id="UP001499994">
    <property type="component" value="Unassembled WGS sequence"/>
</dbReference>
<proteinExistence type="predicted"/>
<keyword evidence="3" id="KW-1185">Reference proteome</keyword>
<evidence type="ECO:0000313" key="2">
    <source>
        <dbReference type="EMBL" id="GAA3889953.1"/>
    </source>
</evidence>
<organism evidence="2 3">
    <name type="scientific">Gibbsiella dentisursi</name>
    <dbReference type="NCBI Taxonomy" id="796890"/>
    <lineage>
        <taxon>Bacteria</taxon>
        <taxon>Pseudomonadati</taxon>
        <taxon>Pseudomonadota</taxon>
        <taxon>Gammaproteobacteria</taxon>
        <taxon>Enterobacterales</taxon>
        <taxon>Yersiniaceae</taxon>
        <taxon>Gibbsiella</taxon>
    </lineage>
</organism>